<organism evidence="1 2">
    <name type="scientific">Flavobacterium zubiriense</name>
    <dbReference type="NCBI Taxonomy" id="3138075"/>
    <lineage>
        <taxon>Bacteria</taxon>
        <taxon>Pseudomonadati</taxon>
        <taxon>Bacteroidota</taxon>
        <taxon>Flavobacteriia</taxon>
        <taxon>Flavobacteriales</taxon>
        <taxon>Flavobacteriaceae</taxon>
        <taxon>Flavobacterium</taxon>
    </lineage>
</organism>
<protein>
    <submittedName>
        <fullName evidence="1">Uncharacterized protein</fullName>
    </submittedName>
</protein>
<dbReference type="RefSeq" id="WP_373406097.1">
    <property type="nucleotide sequence ID" value="NZ_JBCFQL010000006.1"/>
</dbReference>
<accession>A0ABV4TDH3</accession>
<dbReference type="EMBL" id="JBCFQL010000006">
    <property type="protein sequence ID" value="MFA9191104.1"/>
    <property type="molecule type" value="Genomic_DNA"/>
</dbReference>
<reference evidence="1 2" key="1">
    <citation type="submission" date="2024-04" db="EMBL/GenBank/DDBJ databases">
        <title>New Clade of Flavobacterium.</title>
        <authorList>
            <person name="Matos L."/>
            <person name="Proenca D.N."/>
            <person name="Fransisco R.M."/>
            <person name="Chung A.P."/>
            <person name="Maccario L."/>
            <person name="Sorensen S.J."/>
            <person name="Morais P.V."/>
        </authorList>
    </citation>
    <scope>NUCLEOTIDE SEQUENCE [LARGE SCALE GENOMIC DNA]</scope>
    <source>
        <strain evidence="1 2">FZUC8N2.13</strain>
    </source>
</reference>
<evidence type="ECO:0000313" key="2">
    <source>
        <dbReference type="Proteomes" id="UP001574169"/>
    </source>
</evidence>
<keyword evidence="2" id="KW-1185">Reference proteome</keyword>
<gene>
    <name evidence="1" type="ORF">AAGV28_06945</name>
</gene>
<comment type="caution">
    <text evidence="1">The sequence shown here is derived from an EMBL/GenBank/DDBJ whole genome shotgun (WGS) entry which is preliminary data.</text>
</comment>
<dbReference type="Proteomes" id="UP001574169">
    <property type="component" value="Unassembled WGS sequence"/>
</dbReference>
<name>A0ABV4TDH3_9FLAO</name>
<sequence length="161" mass="19395">MIGLQRIKERAEMGIRINIKILADQTISDLDREVKKNVLATHEMYKMLAELYISDKELDQDNEHIYEVFNEWAEQFFKITNKEGELKYINNYFTAQLGHDEFIKFSKQTKWPFSKFNKQLRIYCELNNYSLNPRELCTHNNRIIRRFGDKTLLAFYIKSIK</sequence>
<proteinExistence type="predicted"/>
<evidence type="ECO:0000313" key="1">
    <source>
        <dbReference type="EMBL" id="MFA9191104.1"/>
    </source>
</evidence>